<dbReference type="InterPro" id="IPR041679">
    <property type="entry name" value="DNA2/NAM7-like_C"/>
</dbReference>
<reference evidence="4 5" key="1">
    <citation type="submission" date="2015-07" db="EMBL/GenBank/DDBJ databases">
        <title>The genome of Pseudoloma neurophilia, a relevant intracellular parasite of the zebrafish.</title>
        <authorList>
            <person name="Ndikumana S."/>
            <person name="Pelin A."/>
            <person name="Sanders J."/>
            <person name="Corradi N."/>
        </authorList>
    </citation>
    <scope>NUCLEOTIDE SEQUENCE [LARGE SCALE GENOMIC DNA]</scope>
    <source>
        <strain evidence="4 5">MK1</strain>
    </source>
</reference>
<dbReference type="CDD" id="cd18808">
    <property type="entry name" value="SF1_C_Upf1"/>
    <property type="match status" value="1"/>
</dbReference>
<dbReference type="VEuPathDB" id="MicrosporidiaDB:M153_34610001703"/>
<evidence type="ECO:0000256" key="1">
    <source>
        <dbReference type="SAM" id="MobiDB-lite"/>
    </source>
</evidence>
<dbReference type="AlphaFoldDB" id="A0A0R0M024"/>
<organism evidence="4 5">
    <name type="scientific">Pseudoloma neurophilia</name>
    <dbReference type="NCBI Taxonomy" id="146866"/>
    <lineage>
        <taxon>Eukaryota</taxon>
        <taxon>Fungi</taxon>
        <taxon>Fungi incertae sedis</taxon>
        <taxon>Microsporidia</taxon>
        <taxon>Pseudoloma</taxon>
    </lineage>
</organism>
<feature type="non-terminal residue" evidence="4">
    <location>
        <position position="1"/>
    </location>
</feature>
<sequence>KEQYSGTNHNNKEQYSGINNGNPDIFIPKYFYNKNTPILRIVSRNREGLSTDLDHFTLHCMTNSILNDIINNNPSFIKNHKKKKKSKVSDKIVEWLTLCEIHGQLFQNNLENKLRTHIEERMMHLFKTHVLTHAPFHSESNYDKQERFRDDSESRGNNTRISSRTLSESREHSLKDKSRNESERNESDGNTVLINSIRYYLIHSHSIIICTLVTAGTPLLFKFSFPFVLIDESVQSTEPMSIIPLCYNIKKLILVGDHKQLGPTVVSDSKKYQQCTCCLESLDSLNDDISLCDASLGYHLNDDVSSDYHLRDHNTHHSKDHLKEHITDYSKDHLKEHITDYSKDHLKEHITDYSKDHLRNHNTHYSKDHITHYSKDHNTHSFNTPEEISKRKDSEEKNYLEEKICNTCAVRTTPLRKSLFERLLKKHVPILLTVQYRMDPLLCEFINRMFYNGRLRTSVQNNFTGLLLPKTFFYNSPFLEEQCGVSYVNKKEALVVIKLLNYLKKSGIKNDEIGIITPYEGQRNYINQLLNSQSSKMIDGYKFLHDSRNMDLYPFNKSIEDTTIEIA</sequence>
<dbReference type="InterPro" id="IPR041677">
    <property type="entry name" value="DNA2/NAM7_AAA_11"/>
</dbReference>
<dbReference type="InterPro" id="IPR047187">
    <property type="entry name" value="SF1_C_Upf1"/>
</dbReference>
<proteinExistence type="predicted"/>
<feature type="compositionally biased region" description="Basic and acidic residues" evidence="1">
    <location>
        <begin position="141"/>
        <end position="154"/>
    </location>
</feature>
<evidence type="ECO:0000259" key="3">
    <source>
        <dbReference type="Pfam" id="PF13087"/>
    </source>
</evidence>
<feature type="compositionally biased region" description="Basic and acidic residues" evidence="1">
    <location>
        <begin position="167"/>
        <end position="187"/>
    </location>
</feature>
<accession>A0A0R0M024</accession>
<dbReference type="OrthoDB" id="6513042at2759"/>
<dbReference type="EMBL" id="LGUB01000747">
    <property type="protein sequence ID" value="KRH92692.1"/>
    <property type="molecule type" value="Genomic_DNA"/>
</dbReference>
<evidence type="ECO:0000259" key="2">
    <source>
        <dbReference type="Pfam" id="PF13086"/>
    </source>
</evidence>
<dbReference type="GO" id="GO:0004386">
    <property type="term" value="F:helicase activity"/>
    <property type="evidence" value="ECO:0007669"/>
    <property type="project" value="InterPro"/>
</dbReference>
<comment type="caution">
    <text evidence="4">The sequence shown here is derived from an EMBL/GenBank/DDBJ whole genome shotgun (WGS) entry which is preliminary data.</text>
</comment>
<feature type="non-terminal residue" evidence="4">
    <location>
        <position position="567"/>
    </location>
</feature>
<dbReference type="InterPro" id="IPR045055">
    <property type="entry name" value="DNA2/NAM7-like"/>
</dbReference>
<dbReference type="InterPro" id="IPR027417">
    <property type="entry name" value="P-loop_NTPase"/>
</dbReference>
<gene>
    <name evidence="4" type="ORF">M153_34610001703</name>
</gene>
<dbReference type="Pfam" id="PF13087">
    <property type="entry name" value="AAA_12"/>
    <property type="match status" value="1"/>
</dbReference>
<dbReference type="Gene3D" id="3.40.50.300">
    <property type="entry name" value="P-loop containing nucleotide triphosphate hydrolases"/>
    <property type="match status" value="2"/>
</dbReference>
<evidence type="ECO:0000313" key="5">
    <source>
        <dbReference type="Proteomes" id="UP000051530"/>
    </source>
</evidence>
<feature type="domain" description="DNA2/NAM7 helicase helicase" evidence="2">
    <location>
        <begin position="36"/>
        <end position="267"/>
    </location>
</feature>
<keyword evidence="5" id="KW-1185">Reference proteome</keyword>
<evidence type="ECO:0000313" key="4">
    <source>
        <dbReference type="EMBL" id="KRH92692.1"/>
    </source>
</evidence>
<dbReference type="SUPFAM" id="SSF52540">
    <property type="entry name" value="P-loop containing nucleoside triphosphate hydrolases"/>
    <property type="match status" value="1"/>
</dbReference>
<feature type="domain" description="DNA2/NAM7 helicase-like C-terminal" evidence="3">
    <location>
        <begin position="416"/>
        <end position="536"/>
    </location>
</feature>
<dbReference type="Pfam" id="PF13086">
    <property type="entry name" value="AAA_11"/>
    <property type="match status" value="1"/>
</dbReference>
<name>A0A0R0M024_9MICR</name>
<dbReference type="PANTHER" id="PTHR10887">
    <property type="entry name" value="DNA2/NAM7 HELICASE FAMILY"/>
    <property type="match status" value="1"/>
</dbReference>
<dbReference type="Proteomes" id="UP000051530">
    <property type="component" value="Unassembled WGS sequence"/>
</dbReference>
<feature type="region of interest" description="Disordered" evidence="1">
    <location>
        <begin position="141"/>
        <end position="187"/>
    </location>
</feature>
<dbReference type="PANTHER" id="PTHR10887:SF495">
    <property type="entry name" value="HELICASE SENATAXIN ISOFORM X1-RELATED"/>
    <property type="match status" value="1"/>
</dbReference>
<feature type="compositionally biased region" description="Polar residues" evidence="1">
    <location>
        <begin position="155"/>
        <end position="166"/>
    </location>
</feature>
<protein>
    <submittedName>
        <fullName evidence="4">Putative nonsense-mediated mRNA decay protein</fullName>
    </submittedName>
</protein>